<dbReference type="Gene3D" id="3.30.9.10">
    <property type="entry name" value="D-Amino Acid Oxidase, subunit A, domain 2"/>
    <property type="match status" value="1"/>
</dbReference>
<keyword evidence="4" id="KW-0274">FAD</keyword>
<dbReference type="Gene3D" id="3.50.50.60">
    <property type="entry name" value="FAD/NAD(P)-binding domain"/>
    <property type="match status" value="1"/>
</dbReference>
<dbReference type="SUPFAM" id="SSF51905">
    <property type="entry name" value="FAD/NAD(P)-binding domain"/>
    <property type="match status" value="1"/>
</dbReference>
<dbReference type="InterPro" id="IPR000447">
    <property type="entry name" value="G3P_DH_FAD-dep"/>
</dbReference>
<dbReference type="Gene3D" id="1.10.8.870">
    <property type="entry name" value="Alpha-glycerophosphate oxidase, cap domain"/>
    <property type="match status" value="1"/>
</dbReference>
<feature type="domain" description="FAD dependent oxidoreductase" evidence="6">
    <location>
        <begin position="18"/>
        <end position="358"/>
    </location>
</feature>
<feature type="domain" description="Alpha-glycerophosphate oxidase C-terminal" evidence="7">
    <location>
        <begin position="420"/>
        <end position="543"/>
    </location>
</feature>
<evidence type="ECO:0000313" key="8">
    <source>
        <dbReference type="EMBL" id="MFC5409790.1"/>
    </source>
</evidence>
<evidence type="ECO:0000313" key="9">
    <source>
        <dbReference type="Proteomes" id="UP001596106"/>
    </source>
</evidence>
<keyword evidence="3" id="KW-0285">Flavoprotein</keyword>
<dbReference type="Pfam" id="PF01266">
    <property type="entry name" value="DAO"/>
    <property type="match status" value="1"/>
</dbReference>
<sequence length="564" mass="63292">MTRRERLSQLRTKNTVPVLIIGAGINGAGLLRELSLQGIDAVLIDKGDFMSGASAAPSRMIHGGLRYLENRETRLVKESLAERNRLLRNAPHYVKPLPTVIPVYHWLSGIGNGIRKFLGLKASNTPRGAIIVKLGLTFYDLYTRAQRMMPTHRFSSREKSLQERPLLNPDIVCTALFYDAWISFPERLGLELIQDAEAIHPAVCALNYVSAVGLEGEAVRLRDELTGEEFPIRPQVVVNATGAWIDFTNQRLGQSTRFIGGTKGSHLMIDNPALMEATRGEMIYYETSEGRICILFPLHGKVMIGSTDIKVENPEEVVCTDDEADYMLAAVRDVFPGLALDRSQIVFRYSGVRPLPRGQEGVNNGQISRDHSIQVVEATPQQPFPVLNLIGGKWTTFRAFGEQTADKILPLLNQPRRANSQDLPIGGGRNFPKTETERQRWVERVTQQSGLPGERLRTLLDRYGMTAEAVVAYLQQAPDTLLEHHAGYSRREIRYMIEHEYVQHLDDLVLRRTVLALSGELTYPLLLELTRILAECLGYSAAEEQAEIDRTLNILSKKHQLNLV</sequence>
<dbReference type="InterPro" id="IPR031656">
    <property type="entry name" value="DAO_C"/>
</dbReference>
<evidence type="ECO:0000256" key="3">
    <source>
        <dbReference type="ARBA" id="ARBA00022630"/>
    </source>
</evidence>
<evidence type="ECO:0000256" key="4">
    <source>
        <dbReference type="ARBA" id="ARBA00022827"/>
    </source>
</evidence>
<protein>
    <submittedName>
        <fullName evidence="8">FAD-dependent oxidoreductase</fullName>
    </submittedName>
</protein>
<name>A0ABW0IB72_9BACT</name>
<keyword evidence="9" id="KW-1185">Reference proteome</keyword>
<organism evidence="8 9">
    <name type="scientific">Larkinella bovis</name>
    <dbReference type="NCBI Taxonomy" id="683041"/>
    <lineage>
        <taxon>Bacteria</taxon>
        <taxon>Pseudomonadati</taxon>
        <taxon>Bacteroidota</taxon>
        <taxon>Cytophagia</taxon>
        <taxon>Cytophagales</taxon>
        <taxon>Spirosomataceae</taxon>
        <taxon>Larkinella</taxon>
    </lineage>
</organism>
<keyword evidence="5" id="KW-0560">Oxidoreductase</keyword>
<dbReference type="InterPro" id="IPR036188">
    <property type="entry name" value="FAD/NAD-bd_sf"/>
</dbReference>
<evidence type="ECO:0000259" key="6">
    <source>
        <dbReference type="Pfam" id="PF01266"/>
    </source>
</evidence>
<comment type="similarity">
    <text evidence="2">Belongs to the FAD-dependent glycerol-3-phosphate dehydrogenase family.</text>
</comment>
<proteinExistence type="inferred from homology"/>
<comment type="caution">
    <text evidence="8">The sequence shown here is derived from an EMBL/GenBank/DDBJ whole genome shotgun (WGS) entry which is preliminary data.</text>
</comment>
<dbReference type="InterPro" id="IPR006076">
    <property type="entry name" value="FAD-dep_OxRdtase"/>
</dbReference>
<comment type="cofactor">
    <cofactor evidence="1">
        <name>FAD</name>
        <dbReference type="ChEBI" id="CHEBI:57692"/>
    </cofactor>
</comment>
<dbReference type="PRINTS" id="PR01001">
    <property type="entry name" value="FADG3PDH"/>
</dbReference>
<dbReference type="Proteomes" id="UP001596106">
    <property type="component" value="Unassembled WGS sequence"/>
</dbReference>
<dbReference type="InterPro" id="IPR038299">
    <property type="entry name" value="DAO_C_sf"/>
</dbReference>
<evidence type="ECO:0000256" key="2">
    <source>
        <dbReference type="ARBA" id="ARBA00007330"/>
    </source>
</evidence>
<gene>
    <name evidence="8" type="ORF">ACFPMF_10755</name>
</gene>
<evidence type="ECO:0000256" key="1">
    <source>
        <dbReference type="ARBA" id="ARBA00001974"/>
    </source>
</evidence>
<dbReference type="EMBL" id="JBHSMA010000002">
    <property type="protein sequence ID" value="MFC5409790.1"/>
    <property type="molecule type" value="Genomic_DNA"/>
</dbReference>
<accession>A0ABW0IB72</accession>
<dbReference type="RefSeq" id="WP_379844294.1">
    <property type="nucleotide sequence ID" value="NZ_JBHSMA010000002.1"/>
</dbReference>
<reference evidence="9" key="1">
    <citation type="journal article" date="2019" name="Int. J. Syst. Evol. Microbiol.">
        <title>The Global Catalogue of Microorganisms (GCM) 10K type strain sequencing project: providing services to taxonomists for standard genome sequencing and annotation.</title>
        <authorList>
            <consortium name="The Broad Institute Genomics Platform"/>
            <consortium name="The Broad Institute Genome Sequencing Center for Infectious Disease"/>
            <person name="Wu L."/>
            <person name="Ma J."/>
        </authorList>
    </citation>
    <scope>NUCLEOTIDE SEQUENCE [LARGE SCALE GENOMIC DNA]</scope>
    <source>
        <strain evidence="9">CCUG 55250</strain>
    </source>
</reference>
<evidence type="ECO:0000256" key="5">
    <source>
        <dbReference type="ARBA" id="ARBA00023002"/>
    </source>
</evidence>
<dbReference type="SUPFAM" id="SSF54373">
    <property type="entry name" value="FAD-linked reductases, C-terminal domain"/>
    <property type="match status" value="1"/>
</dbReference>
<dbReference type="PANTHER" id="PTHR11985">
    <property type="entry name" value="GLYCEROL-3-PHOSPHATE DEHYDROGENASE"/>
    <property type="match status" value="1"/>
</dbReference>
<dbReference type="PANTHER" id="PTHR11985:SF15">
    <property type="entry name" value="GLYCEROL-3-PHOSPHATE DEHYDROGENASE, MITOCHONDRIAL"/>
    <property type="match status" value="1"/>
</dbReference>
<dbReference type="Pfam" id="PF16901">
    <property type="entry name" value="DAO_C"/>
    <property type="match status" value="1"/>
</dbReference>
<evidence type="ECO:0000259" key="7">
    <source>
        <dbReference type="Pfam" id="PF16901"/>
    </source>
</evidence>